<reference evidence="2" key="1">
    <citation type="submission" date="2007-03" db="EMBL/GenBank/DDBJ databases">
        <title>Annotation of Culex pipiens quinquefasciatus.</title>
        <authorList>
            <consortium name="The Broad Institute Genome Sequencing Platform"/>
            <person name="Atkinson P.W."/>
            <person name="Hemingway J."/>
            <person name="Christensen B.M."/>
            <person name="Higgs S."/>
            <person name="Kodira C."/>
            <person name="Hannick L."/>
            <person name="Megy K."/>
            <person name="O'Leary S."/>
            <person name="Pearson M."/>
            <person name="Haas B.J."/>
            <person name="Mauceli E."/>
            <person name="Wortman J.R."/>
            <person name="Lee N.H."/>
            <person name="Guigo R."/>
            <person name="Stanke M."/>
            <person name="Alvarado L."/>
            <person name="Amedeo P."/>
            <person name="Antoine C.H."/>
            <person name="Arensburger P."/>
            <person name="Bidwell S.L."/>
            <person name="Crawford M."/>
            <person name="Camaro F."/>
            <person name="Devon K."/>
            <person name="Engels R."/>
            <person name="Hammond M."/>
            <person name="Howarth C."/>
            <person name="Koehrsen M."/>
            <person name="Lawson D."/>
            <person name="Montgomery P."/>
            <person name="Nene V."/>
            <person name="Nusbaum C."/>
            <person name="Puiu D."/>
            <person name="Romero-Severson J."/>
            <person name="Severson D.W."/>
            <person name="Shumway M."/>
            <person name="Sisk P."/>
            <person name="Stolte C."/>
            <person name="Zeng Q."/>
            <person name="Eisenstadt E."/>
            <person name="Fraser-Liggett C."/>
            <person name="Strausberg R."/>
            <person name="Galagan J."/>
            <person name="Birren B."/>
            <person name="Collins F.H."/>
        </authorList>
    </citation>
    <scope>NUCLEOTIDE SEQUENCE [LARGE SCALE GENOMIC DNA]</scope>
    <source>
        <strain evidence="2">JHB</strain>
    </source>
</reference>
<gene>
    <name evidence="3" type="primary">6048266</name>
    <name evidence="2" type="ORF">CpipJ_CPIJ014351</name>
</gene>
<dbReference type="EMBL" id="DS232411">
    <property type="protein sequence ID" value="EDS41287.1"/>
    <property type="molecule type" value="Genomic_DNA"/>
</dbReference>
<feature type="compositionally biased region" description="Basic and acidic residues" evidence="1">
    <location>
        <begin position="133"/>
        <end position="144"/>
    </location>
</feature>
<accession>B0X6D7</accession>
<dbReference type="OrthoDB" id="7763451at2759"/>
<sequence>MEMAVNGKLVPGLQNSGGPCRLHPDVVNRIVGMVPNQVCRGDLCGKNDAKSFFLSQIVKIIDKNNLPVYPSLLVNLDAKNIKETRRTSLELDVKSVLGKSDGPLQAAGEAKESKDARYAGNRAQEAGLGVPHYRPETKSNEAAA</sequence>
<evidence type="ECO:0000313" key="2">
    <source>
        <dbReference type="EMBL" id="EDS41287.1"/>
    </source>
</evidence>
<dbReference type="Proteomes" id="UP000002320">
    <property type="component" value="Unassembled WGS sequence"/>
</dbReference>
<dbReference type="VEuPathDB" id="VectorBase:CQUJHB014807"/>
<dbReference type="KEGG" id="cqu:CpipJ_CPIJ014351"/>
<evidence type="ECO:0000256" key="1">
    <source>
        <dbReference type="SAM" id="MobiDB-lite"/>
    </source>
</evidence>
<proteinExistence type="predicted"/>
<name>B0X6D7_CULQU</name>
<organism>
    <name type="scientific">Culex quinquefasciatus</name>
    <name type="common">Southern house mosquito</name>
    <name type="synonym">Culex pungens</name>
    <dbReference type="NCBI Taxonomy" id="7176"/>
    <lineage>
        <taxon>Eukaryota</taxon>
        <taxon>Metazoa</taxon>
        <taxon>Ecdysozoa</taxon>
        <taxon>Arthropoda</taxon>
        <taxon>Hexapoda</taxon>
        <taxon>Insecta</taxon>
        <taxon>Pterygota</taxon>
        <taxon>Neoptera</taxon>
        <taxon>Endopterygota</taxon>
        <taxon>Diptera</taxon>
        <taxon>Nematocera</taxon>
        <taxon>Culicoidea</taxon>
        <taxon>Culicidae</taxon>
        <taxon>Culicinae</taxon>
        <taxon>Culicini</taxon>
        <taxon>Culex</taxon>
        <taxon>Culex</taxon>
    </lineage>
</organism>
<dbReference type="HOGENOM" id="CLU_1798361_0_0_1"/>
<dbReference type="EnsemblMetazoa" id="CPIJ014351-RA">
    <property type="protein sequence ID" value="CPIJ014351-PA"/>
    <property type="gene ID" value="CPIJ014351"/>
</dbReference>
<protein>
    <submittedName>
        <fullName evidence="2 3">Uncharacterized protein</fullName>
    </submittedName>
</protein>
<evidence type="ECO:0000313" key="4">
    <source>
        <dbReference type="Proteomes" id="UP000002320"/>
    </source>
</evidence>
<feature type="region of interest" description="Disordered" evidence="1">
    <location>
        <begin position="99"/>
        <end position="144"/>
    </location>
</feature>
<dbReference type="InParanoid" id="B0X6D7"/>
<dbReference type="STRING" id="7176.B0X6D7"/>
<dbReference type="VEuPathDB" id="VectorBase:CPIJ014351"/>
<dbReference type="AlphaFoldDB" id="B0X6D7"/>
<evidence type="ECO:0000313" key="3">
    <source>
        <dbReference type="EnsemblMetazoa" id="CPIJ014351-PA"/>
    </source>
</evidence>
<keyword evidence="4" id="KW-1185">Reference proteome</keyword>
<reference evidence="3" key="2">
    <citation type="submission" date="2021-02" db="UniProtKB">
        <authorList>
            <consortium name="EnsemblMetazoa"/>
        </authorList>
    </citation>
    <scope>IDENTIFICATION</scope>
    <source>
        <strain evidence="3">JHB</strain>
    </source>
</reference>